<sequence>MYFTILFLIRLKFQQLYKNDVNYYIVYQTKIIIVSFHLSKQKQKSEKTIFMFNNCGEFLRRIDQFGASYKPSYAYGEVQYKTSLGGLLSIVLYGLSLAYLVYEMVLWRSGRILPKITSLHTEIETYQLSFDKVTVASFCLRRHKSIKDQIDPFDPNNIVLLPMLYEVIDDEIQEPKPLLSTKKSEKHETILIELKDVVLSNNEHESVDHPNKEYMLIFQQCIQNLLPQGWYCANEDTIKRFFNQKQNQLTIQTFVNQFNTSTRQLDVVEQDYFASIDNKTTYFSQITICTSNVSIDTGFLLESIEIMEFSSSTQQYIQQMDLDYFTHTFNEEVYVVFEFELGTLQQTVFIEYPKISEVLANIGSIISFFLFFSHVAYIINEKNLELKVVRTLIEMYYPQMKQITFIKNFFGKVIEIRYQNSRVALSFLETYKKLLRIASAKLCLTNTLYEISRLQFILRSISDKEILRNCHEIGIRLKLIEIESDVEKQNAIKIDNNNQELRQEVIDNNSIDDQNNNILKIIPQTLVDVPQQIVQFQQLNQSQSLFLGKNLHIQESIDDELKLTDEDFYILMQQQPKIKDLNAIELYETVTPKAQPQNNQNNSSN</sequence>
<dbReference type="GO" id="GO:0008270">
    <property type="term" value="F:zinc ion binding"/>
    <property type="evidence" value="ECO:0007669"/>
    <property type="project" value="TreeGrafter"/>
</dbReference>
<evidence type="ECO:0000313" key="2">
    <source>
        <dbReference type="EMBL" id="CAD8171310.1"/>
    </source>
</evidence>
<accession>A0A8S1V1U0</accession>
<gene>
    <name evidence="2" type="ORF">PPENT_87.1.T0540230</name>
</gene>
<dbReference type="PANTHER" id="PTHR12621">
    <property type="entry name" value="CYSTEINE AND HISTIDINE-RICH DOMAIN CHORD -CONTAINING PROTEIN"/>
    <property type="match status" value="1"/>
</dbReference>
<dbReference type="EMBL" id="CAJJDO010000054">
    <property type="protein sequence ID" value="CAD8171310.1"/>
    <property type="molecule type" value="Genomic_DNA"/>
</dbReference>
<protein>
    <recommendedName>
        <fullName evidence="4">Transmembrane protein</fullName>
    </recommendedName>
</protein>
<comment type="caution">
    <text evidence="2">The sequence shown here is derived from an EMBL/GenBank/DDBJ whole genome shotgun (WGS) entry which is preliminary data.</text>
</comment>
<dbReference type="OrthoDB" id="295218at2759"/>
<organism evidence="2 3">
    <name type="scientific">Paramecium pentaurelia</name>
    <dbReference type="NCBI Taxonomy" id="43138"/>
    <lineage>
        <taxon>Eukaryota</taxon>
        <taxon>Sar</taxon>
        <taxon>Alveolata</taxon>
        <taxon>Ciliophora</taxon>
        <taxon>Intramacronucleata</taxon>
        <taxon>Oligohymenophorea</taxon>
        <taxon>Peniculida</taxon>
        <taxon>Parameciidae</taxon>
        <taxon>Paramecium</taxon>
    </lineage>
</organism>
<evidence type="ECO:0008006" key="4">
    <source>
        <dbReference type="Google" id="ProtNLM"/>
    </source>
</evidence>
<evidence type="ECO:0000313" key="3">
    <source>
        <dbReference type="Proteomes" id="UP000689195"/>
    </source>
</evidence>
<dbReference type="Proteomes" id="UP000689195">
    <property type="component" value="Unassembled WGS sequence"/>
</dbReference>
<dbReference type="AlphaFoldDB" id="A0A8S1V1U0"/>
<evidence type="ECO:0000256" key="1">
    <source>
        <dbReference type="SAM" id="Phobius"/>
    </source>
</evidence>
<name>A0A8S1V1U0_9CILI</name>
<dbReference type="PANTHER" id="PTHR12621:SF7">
    <property type="entry name" value="CYSTEINE AND HISTIDINE-RICH DOMAIN-CONTAINING PROTEIN 1"/>
    <property type="match status" value="1"/>
</dbReference>
<keyword evidence="1" id="KW-0812">Transmembrane</keyword>
<keyword evidence="3" id="KW-1185">Reference proteome</keyword>
<keyword evidence="1" id="KW-0472">Membrane</keyword>
<keyword evidence="1" id="KW-1133">Transmembrane helix</keyword>
<feature type="transmembrane region" description="Helical" evidence="1">
    <location>
        <begin position="83"/>
        <end position="102"/>
    </location>
</feature>
<proteinExistence type="predicted"/>
<reference evidence="2" key="1">
    <citation type="submission" date="2021-01" db="EMBL/GenBank/DDBJ databases">
        <authorList>
            <consortium name="Genoscope - CEA"/>
            <person name="William W."/>
        </authorList>
    </citation>
    <scope>NUCLEOTIDE SEQUENCE</scope>
</reference>